<protein>
    <submittedName>
        <fullName evidence="1">Uncharacterized protein</fullName>
    </submittedName>
</protein>
<evidence type="ECO:0000313" key="1">
    <source>
        <dbReference type="EMBL" id="GBN77416.1"/>
    </source>
</evidence>
<dbReference type="Proteomes" id="UP000499080">
    <property type="component" value="Unassembled WGS sequence"/>
</dbReference>
<dbReference type="AlphaFoldDB" id="A0A4Y2RPY3"/>
<reference evidence="1 2" key="1">
    <citation type="journal article" date="2019" name="Sci. Rep.">
        <title>Orb-weaving spider Araneus ventricosus genome elucidates the spidroin gene catalogue.</title>
        <authorList>
            <person name="Kono N."/>
            <person name="Nakamura H."/>
            <person name="Ohtoshi R."/>
            <person name="Moran D.A.P."/>
            <person name="Shinohara A."/>
            <person name="Yoshida Y."/>
            <person name="Fujiwara M."/>
            <person name="Mori M."/>
            <person name="Tomita M."/>
            <person name="Arakawa K."/>
        </authorList>
    </citation>
    <scope>NUCLEOTIDE SEQUENCE [LARGE SCALE GENOMIC DNA]</scope>
</reference>
<feature type="non-terminal residue" evidence="1">
    <location>
        <position position="1"/>
    </location>
</feature>
<organism evidence="1 2">
    <name type="scientific">Araneus ventricosus</name>
    <name type="common">Orbweaver spider</name>
    <name type="synonym">Epeira ventricosa</name>
    <dbReference type="NCBI Taxonomy" id="182803"/>
    <lineage>
        <taxon>Eukaryota</taxon>
        <taxon>Metazoa</taxon>
        <taxon>Ecdysozoa</taxon>
        <taxon>Arthropoda</taxon>
        <taxon>Chelicerata</taxon>
        <taxon>Arachnida</taxon>
        <taxon>Araneae</taxon>
        <taxon>Araneomorphae</taxon>
        <taxon>Entelegynae</taxon>
        <taxon>Araneoidea</taxon>
        <taxon>Araneidae</taxon>
        <taxon>Araneus</taxon>
    </lineage>
</organism>
<keyword evidence="2" id="KW-1185">Reference proteome</keyword>
<comment type="caution">
    <text evidence="1">The sequence shown here is derived from an EMBL/GenBank/DDBJ whole genome shotgun (WGS) entry which is preliminary data.</text>
</comment>
<sequence>YRIPPTMRRIWPEFEQNF</sequence>
<name>A0A4Y2RPY3_ARAVE</name>
<evidence type="ECO:0000313" key="2">
    <source>
        <dbReference type="Proteomes" id="UP000499080"/>
    </source>
</evidence>
<accession>A0A4Y2RPY3</accession>
<gene>
    <name evidence="1" type="ORF">AVEN_39829_1</name>
</gene>
<dbReference type="EMBL" id="BGPR01146373">
    <property type="protein sequence ID" value="GBN77416.1"/>
    <property type="molecule type" value="Genomic_DNA"/>
</dbReference>
<proteinExistence type="predicted"/>